<dbReference type="EnsemblPlants" id="KQL27159">
    <property type="protein sequence ID" value="KQL27159"/>
    <property type="gene ID" value="SETIT_031767mg"/>
</dbReference>
<reference evidence="3" key="1">
    <citation type="journal article" date="2012" name="Nat. Biotechnol.">
        <title>Reference genome sequence of the model plant Setaria.</title>
        <authorList>
            <person name="Bennetzen J.L."/>
            <person name="Schmutz J."/>
            <person name="Wang H."/>
            <person name="Percifield R."/>
            <person name="Hawkins J."/>
            <person name="Pontaroli A.C."/>
            <person name="Estep M."/>
            <person name="Feng L."/>
            <person name="Vaughn J.N."/>
            <person name="Grimwood J."/>
            <person name="Jenkins J."/>
            <person name="Barry K."/>
            <person name="Lindquist E."/>
            <person name="Hellsten U."/>
            <person name="Deshpande S."/>
            <person name="Wang X."/>
            <person name="Wu X."/>
            <person name="Mitros T."/>
            <person name="Triplett J."/>
            <person name="Yang X."/>
            <person name="Ye C.Y."/>
            <person name="Mauro-Herrera M."/>
            <person name="Wang L."/>
            <person name="Li P."/>
            <person name="Sharma M."/>
            <person name="Sharma R."/>
            <person name="Ronald P.C."/>
            <person name="Panaud O."/>
            <person name="Kellogg E.A."/>
            <person name="Brutnell T.P."/>
            <person name="Doust A.N."/>
            <person name="Tuskan G.A."/>
            <person name="Rokhsar D."/>
            <person name="Devos K.M."/>
        </authorList>
    </citation>
    <scope>NUCLEOTIDE SEQUENCE [LARGE SCALE GENOMIC DNA]</scope>
    <source>
        <strain evidence="3">cv. Yugu1</strain>
    </source>
</reference>
<feature type="region of interest" description="Disordered" evidence="1">
    <location>
        <begin position="1"/>
        <end position="21"/>
    </location>
</feature>
<dbReference type="EMBL" id="AGNK02001370">
    <property type="status" value="NOT_ANNOTATED_CDS"/>
    <property type="molecule type" value="Genomic_DNA"/>
</dbReference>
<dbReference type="InParanoid" id="K3ZYT5"/>
<reference evidence="2" key="2">
    <citation type="submission" date="2018-08" db="UniProtKB">
        <authorList>
            <consortium name="EnsemblPlants"/>
        </authorList>
    </citation>
    <scope>IDENTIFICATION</scope>
    <source>
        <strain evidence="2">Yugu1</strain>
    </source>
</reference>
<proteinExistence type="predicted"/>
<accession>K3ZYT5</accession>
<keyword evidence="3" id="KW-1185">Reference proteome</keyword>
<dbReference type="HOGENOM" id="CLU_2817287_0_0_1"/>
<evidence type="ECO:0000256" key="1">
    <source>
        <dbReference type="SAM" id="MobiDB-lite"/>
    </source>
</evidence>
<evidence type="ECO:0000313" key="3">
    <source>
        <dbReference type="Proteomes" id="UP000004995"/>
    </source>
</evidence>
<protein>
    <submittedName>
        <fullName evidence="2">Uncharacterized protein</fullName>
    </submittedName>
</protein>
<name>K3ZYT5_SETIT</name>
<dbReference type="AlphaFoldDB" id="K3ZYT5"/>
<organism evidence="2 3">
    <name type="scientific">Setaria italica</name>
    <name type="common">Foxtail millet</name>
    <name type="synonym">Panicum italicum</name>
    <dbReference type="NCBI Taxonomy" id="4555"/>
    <lineage>
        <taxon>Eukaryota</taxon>
        <taxon>Viridiplantae</taxon>
        <taxon>Streptophyta</taxon>
        <taxon>Embryophyta</taxon>
        <taxon>Tracheophyta</taxon>
        <taxon>Spermatophyta</taxon>
        <taxon>Magnoliopsida</taxon>
        <taxon>Liliopsida</taxon>
        <taxon>Poales</taxon>
        <taxon>Poaceae</taxon>
        <taxon>PACMAD clade</taxon>
        <taxon>Panicoideae</taxon>
        <taxon>Panicodae</taxon>
        <taxon>Paniceae</taxon>
        <taxon>Cenchrinae</taxon>
        <taxon>Setaria</taxon>
    </lineage>
</organism>
<sequence>MELPTEKERRGSTKKRHDAGDHRHIAARRRFWLAFVGCSCVAERWSRSRSRNLLRLSPLPRRPQPAR</sequence>
<dbReference type="Proteomes" id="UP000004995">
    <property type="component" value="Unassembled WGS sequence"/>
</dbReference>
<evidence type="ECO:0000313" key="2">
    <source>
        <dbReference type="EnsemblPlants" id="KQL27159"/>
    </source>
</evidence>
<dbReference type="Gramene" id="KQL27159">
    <property type="protein sequence ID" value="KQL27159"/>
    <property type="gene ID" value="SETIT_031767mg"/>
</dbReference>
<feature type="compositionally biased region" description="Basic and acidic residues" evidence="1">
    <location>
        <begin position="1"/>
        <end position="11"/>
    </location>
</feature>